<feature type="region of interest" description="Disordered" evidence="5">
    <location>
        <begin position="197"/>
        <end position="248"/>
    </location>
</feature>
<comment type="similarity">
    <text evidence="1">Belongs to the small GTPase superfamily. Ras family.</text>
</comment>
<keyword evidence="7" id="KW-1185">Reference proteome</keyword>
<evidence type="ECO:0000256" key="2">
    <source>
        <dbReference type="ARBA" id="ARBA00011984"/>
    </source>
</evidence>
<dbReference type="PROSITE" id="PS51419">
    <property type="entry name" value="RAB"/>
    <property type="match status" value="1"/>
</dbReference>
<dbReference type="Pfam" id="PF00071">
    <property type="entry name" value="Ras"/>
    <property type="match status" value="1"/>
</dbReference>
<evidence type="ECO:0000313" key="6">
    <source>
        <dbReference type="EMBL" id="CAL1526119.1"/>
    </source>
</evidence>
<dbReference type="SUPFAM" id="SSF52540">
    <property type="entry name" value="P-loop containing nucleoside triphosphate hydrolases"/>
    <property type="match status" value="1"/>
</dbReference>
<dbReference type="EC" id="3.6.5.2" evidence="2"/>
<comment type="caution">
    <text evidence="6">The sequence shown here is derived from an EMBL/GenBank/DDBJ whole genome shotgun (WGS) entry which is preliminary data.</text>
</comment>
<dbReference type="Proteomes" id="UP001497497">
    <property type="component" value="Unassembled WGS sequence"/>
</dbReference>
<evidence type="ECO:0000256" key="4">
    <source>
        <dbReference type="ARBA" id="ARBA00048098"/>
    </source>
</evidence>
<dbReference type="SMART" id="SM00174">
    <property type="entry name" value="RHO"/>
    <property type="match status" value="1"/>
</dbReference>
<dbReference type="PANTHER" id="PTHR45704">
    <property type="entry name" value="RAS-LIKE FAMILY MEMBER 11"/>
    <property type="match status" value="1"/>
</dbReference>
<protein>
    <recommendedName>
        <fullName evidence="2">small monomeric GTPase</fullName>
        <ecNumber evidence="2">3.6.5.2</ecNumber>
    </recommendedName>
</protein>
<dbReference type="EMBL" id="CAXITT010000002">
    <property type="protein sequence ID" value="CAL1526119.1"/>
    <property type="molecule type" value="Genomic_DNA"/>
</dbReference>
<organism evidence="6 7">
    <name type="scientific">Lymnaea stagnalis</name>
    <name type="common">Great pond snail</name>
    <name type="synonym">Helix stagnalis</name>
    <dbReference type="NCBI Taxonomy" id="6523"/>
    <lineage>
        <taxon>Eukaryota</taxon>
        <taxon>Metazoa</taxon>
        <taxon>Spiralia</taxon>
        <taxon>Lophotrochozoa</taxon>
        <taxon>Mollusca</taxon>
        <taxon>Gastropoda</taxon>
        <taxon>Heterobranchia</taxon>
        <taxon>Euthyneura</taxon>
        <taxon>Panpulmonata</taxon>
        <taxon>Hygrophila</taxon>
        <taxon>Lymnaeoidea</taxon>
        <taxon>Lymnaeidae</taxon>
        <taxon>Lymnaea</taxon>
    </lineage>
</organism>
<dbReference type="Gene3D" id="3.40.50.300">
    <property type="entry name" value="P-loop containing nucleotide triphosphate hydrolases"/>
    <property type="match status" value="1"/>
</dbReference>
<accession>A0AAV2GXE8</accession>
<evidence type="ECO:0000256" key="5">
    <source>
        <dbReference type="SAM" id="MobiDB-lite"/>
    </source>
</evidence>
<dbReference type="InterPro" id="IPR051065">
    <property type="entry name" value="Ras-related_GTPase"/>
</dbReference>
<name>A0AAV2GXE8_LYMST</name>
<comment type="catalytic activity">
    <reaction evidence="4">
        <text>GTP + H2O = GDP + phosphate + H(+)</text>
        <dbReference type="Rhea" id="RHEA:19669"/>
        <dbReference type="ChEBI" id="CHEBI:15377"/>
        <dbReference type="ChEBI" id="CHEBI:15378"/>
        <dbReference type="ChEBI" id="CHEBI:37565"/>
        <dbReference type="ChEBI" id="CHEBI:43474"/>
        <dbReference type="ChEBI" id="CHEBI:58189"/>
        <dbReference type="EC" id="3.6.5.2"/>
    </reaction>
</comment>
<evidence type="ECO:0000256" key="1">
    <source>
        <dbReference type="ARBA" id="ARBA00008344"/>
    </source>
</evidence>
<keyword evidence="3" id="KW-0378">Hydrolase</keyword>
<dbReference type="InterPro" id="IPR001806">
    <property type="entry name" value="Small_GTPase"/>
</dbReference>
<proteinExistence type="inferred from homology"/>
<dbReference type="InterPro" id="IPR027417">
    <property type="entry name" value="P-loop_NTPase"/>
</dbReference>
<evidence type="ECO:0000256" key="3">
    <source>
        <dbReference type="ARBA" id="ARBA00022801"/>
    </source>
</evidence>
<dbReference type="SMART" id="SM00175">
    <property type="entry name" value="RAB"/>
    <property type="match status" value="1"/>
</dbReference>
<feature type="compositionally biased region" description="Basic and acidic residues" evidence="5">
    <location>
        <begin position="234"/>
        <end position="243"/>
    </location>
</feature>
<dbReference type="NCBIfam" id="TIGR00231">
    <property type="entry name" value="small_GTP"/>
    <property type="match status" value="1"/>
</dbReference>
<dbReference type="GO" id="GO:0005525">
    <property type="term" value="F:GTP binding"/>
    <property type="evidence" value="ECO:0007669"/>
    <property type="project" value="InterPro"/>
</dbReference>
<gene>
    <name evidence="6" type="ORF">GSLYS_00000296001</name>
</gene>
<reference evidence="6 7" key="1">
    <citation type="submission" date="2024-04" db="EMBL/GenBank/DDBJ databases">
        <authorList>
            <consortium name="Genoscope - CEA"/>
            <person name="William W."/>
        </authorList>
    </citation>
    <scope>NUCLEOTIDE SEQUENCE [LARGE SCALE GENOMIC DNA]</scope>
</reference>
<feature type="compositionally biased region" description="Low complexity" evidence="5">
    <location>
        <begin position="201"/>
        <end position="225"/>
    </location>
</feature>
<sequence length="256" mass="29657">MSGRKAFQRNGATPEFKMALVGALGVGKSALTVKYITRRFIMEYDPDLEGTYTKHEDWDGHDVIVHVMDTCDKEDSDPGRYLKWADAFLIVYSITNRQTFDVARDYMESISIYLKSQGRECPVALVGNKIDLERYRQVNKAEGSSLATEYDSVFYETTAAEEYELVEKVFHRVIQEAHHDKYGHILQQLYIADDRTTSWGQQQPQSQQSAQQLSQHPHLHQQQQQRRPKSPKGASDKKDEKNQQKKTLNKFFKIFN</sequence>
<dbReference type="PROSITE" id="PS51421">
    <property type="entry name" value="RAS"/>
    <property type="match status" value="1"/>
</dbReference>
<dbReference type="AlphaFoldDB" id="A0AAV2GXE8"/>
<evidence type="ECO:0000313" key="7">
    <source>
        <dbReference type="Proteomes" id="UP001497497"/>
    </source>
</evidence>
<dbReference type="PRINTS" id="PR00449">
    <property type="entry name" value="RASTRNSFRMNG"/>
</dbReference>
<dbReference type="InterPro" id="IPR005225">
    <property type="entry name" value="Small_GTP-bd"/>
</dbReference>
<dbReference type="GO" id="GO:0003925">
    <property type="term" value="F:G protein activity"/>
    <property type="evidence" value="ECO:0007669"/>
    <property type="project" value="UniProtKB-EC"/>
</dbReference>
<dbReference type="SMART" id="SM00173">
    <property type="entry name" value="RAS"/>
    <property type="match status" value="1"/>
</dbReference>